<keyword evidence="2" id="KW-0378">Hydrolase</keyword>
<accession>A0ABU7LR41</accession>
<feature type="chain" id="PRO_5045805985" evidence="1">
    <location>
        <begin position="24"/>
        <end position="296"/>
    </location>
</feature>
<feature type="signal peptide" evidence="1">
    <location>
        <begin position="1"/>
        <end position="23"/>
    </location>
</feature>
<keyword evidence="1" id="KW-0732">Signal</keyword>
<evidence type="ECO:0000313" key="3">
    <source>
        <dbReference type="Proteomes" id="UP001354971"/>
    </source>
</evidence>
<dbReference type="Gene3D" id="2.40.70.10">
    <property type="entry name" value="Acid Proteases"/>
    <property type="match status" value="2"/>
</dbReference>
<dbReference type="RefSeq" id="WP_330199047.1">
    <property type="nucleotide sequence ID" value="NZ_JAZDRP010000004.1"/>
</dbReference>
<dbReference type="CDD" id="cd05483">
    <property type="entry name" value="retropepsin_like_bacteria"/>
    <property type="match status" value="1"/>
</dbReference>
<sequence length="296" mass="31360">MPRSSLFLTIAVIAGLSSACANATDTAHSSDIVFDSGGRPSARVVLNDQHEYLFAIDTAAQRTAISPQIVDELELVADPNNRAQAHGSAGVTYLDMYPITSVEIAGRRVENGLYMSAAAAHDESDIGHDGILGQEFFAGQRLIMDFEAREVAFGDVSANGLGEAIPVELMYGGFAVANIRINGVEVRALIDTGASTSFANMEMMAALGLDASDLAANEIRAGVTQQTSLRYTGFTGGIALGSVVIDEAPLEFTDSPTFSTFRMVDEPGVILGMDVLGRLPGFAIDYQTAEFRHLAE</sequence>
<evidence type="ECO:0000256" key="1">
    <source>
        <dbReference type="SAM" id="SignalP"/>
    </source>
</evidence>
<proteinExistence type="predicted"/>
<keyword evidence="3" id="KW-1185">Reference proteome</keyword>
<protein>
    <submittedName>
        <fullName evidence="2">Retroviral-like aspartic protease family protein</fullName>
        <ecNumber evidence="2">3.4.23.-</ecNumber>
    </submittedName>
</protein>
<dbReference type="EC" id="3.4.23.-" evidence="2"/>
<dbReference type="InterPro" id="IPR034122">
    <property type="entry name" value="Retropepsin-like_bacterial"/>
</dbReference>
<comment type="caution">
    <text evidence="2">The sequence shown here is derived from an EMBL/GenBank/DDBJ whole genome shotgun (WGS) entry which is preliminary data.</text>
</comment>
<organism evidence="2 3">
    <name type="scientific">Hyphobacterium lacteum</name>
    <dbReference type="NCBI Taxonomy" id="3116575"/>
    <lineage>
        <taxon>Bacteria</taxon>
        <taxon>Pseudomonadati</taxon>
        <taxon>Pseudomonadota</taxon>
        <taxon>Alphaproteobacteria</taxon>
        <taxon>Maricaulales</taxon>
        <taxon>Maricaulaceae</taxon>
        <taxon>Hyphobacterium</taxon>
    </lineage>
</organism>
<dbReference type="CDD" id="cd00303">
    <property type="entry name" value="retropepsin_like"/>
    <property type="match status" value="1"/>
</dbReference>
<dbReference type="EMBL" id="JAZDRP010000004">
    <property type="protein sequence ID" value="MEE2526384.1"/>
    <property type="molecule type" value="Genomic_DNA"/>
</dbReference>
<name>A0ABU7LR41_9PROT</name>
<dbReference type="Pfam" id="PF13650">
    <property type="entry name" value="Asp_protease_2"/>
    <property type="match status" value="2"/>
</dbReference>
<dbReference type="SUPFAM" id="SSF50630">
    <property type="entry name" value="Acid proteases"/>
    <property type="match status" value="2"/>
</dbReference>
<dbReference type="InterPro" id="IPR021109">
    <property type="entry name" value="Peptidase_aspartic_dom_sf"/>
</dbReference>
<gene>
    <name evidence="2" type="ORF">V0U79_08400</name>
</gene>
<dbReference type="GO" id="GO:0016787">
    <property type="term" value="F:hydrolase activity"/>
    <property type="evidence" value="ECO:0007669"/>
    <property type="project" value="UniProtKB-KW"/>
</dbReference>
<dbReference type="Proteomes" id="UP001354971">
    <property type="component" value="Unassembled WGS sequence"/>
</dbReference>
<evidence type="ECO:0000313" key="2">
    <source>
        <dbReference type="EMBL" id="MEE2526384.1"/>
    </source>
</evidence>
<reference evidence="2 3" key="1">
    <citation type="submission" date="2024-01" db="EMBL/GenBank/DDBJ databases">
        <title>Hyphobacterium bacterium isolated from marine sediment.</title>
        <authorList>
            <person name="Zhao S."/>
        </authorList>
    </citation>
    <scope>NUCLEOTIDE SEQUENCE [LARGE SCALE GENOMIC DNA]</scope>
    <source>
        <strain evidence="3">HN65</strain>
    </source>
</reference>
<dbReference type="PROSITE" id="PS51257">
    <property type="entry name" value="PROKAR_LIPOPROTEIN"/>
    <property type="match status" value="1"/>
</dbReference>